<gene>
    <name evidence="1" type="ORF">MBCUT_18900</name>
</gene>
<evidence type="ECO:0000313" key="1">
    <source>
        <dbReference type="EMBL" id="KZX14826.1"/>
    </source>
</evidence>
<proteinExistence type="predicted"/>
<dbReference type="PATRIC" id="fig|47311.3.peg.2057"/>
<keyword evidence="2" id="KW-1185">Reference proteome</keyword>
<protein>
    <submittedName>
        <fullName evidence="1">Uncharacterized protein</fullName>
    </submittedName>
</protein>
<dbReference type="RefSeq" id="WP_067260420.1">
    <property type="nucleotide sequence ID" value="NZ_LWMW01000146.1"/>
</dbReference>
<accession>A0A166CSU3</accession>
<dbReference type="AlphaFoldDB" id="A0A166CSU3"/>
<evidence type="ECO:0000313" key="2">
    <source>
        <dbReference type="Proteomes" id="UP000077275"/>
    </source>
</evidence>
<sequence>MFVLIVAIFLAITLAGAINAASTKVTKDFPSSGETSFTFKVKLPKNFKIISSNGKAWKTYYNDAKVGGKPIISKGKSGSIHYVKFKWNGYVGKGVNMHMNVKFTYKDKKGVKHTITGGLHENKKKWVKGYES</sequence>
<dbReference type="EMBL" id="LWMW01000146">
    <property type="protein sequence ID" value="KZX14826.1"/>
    <property type="molecule type" value="Genomic_DNA"/>
</dbReference>
<dbReference type="STRING" id="47311.MBCUT_18900"/>
<reference evidence="1 2" key="1">
    <citation type="submission" date="2016-04" db="EMBL/GenBank/DDBJ databases">
        <title>Genome sequence of Methanobrevibacter cuticularis DSM 11139.</title>
        <authorList>
            <person name="Poehlein A."/>
            <person name="Seedorf H."/>
            <person name="Daniel R."/>
        </authorList>
    </citation>
    <scope>NUCLEOTIDE SEQUENCE [LARGE SCALE GENOMIC DNA]</scope>
    <source>
        <strain evidence="1 2">DSM 11139</strain>
    </source>
</reference>
<dbReference type="Proteomes" id="UP000077275">
    <property type="component" value="Unassembled WGS sequence"/>
</dbReference>
<name>A0A166CSU3_9EURY</name>
<organism evidence="1 2">
    <name type="scientific">Methanobrevibacter cuticularis</name>
    <dbReference type="NCBI Taxonomy" id="47311"/>
    <lineage>
        <taxon>Archaea</taxon>
        <taxon>Methanobacteriati</taxon>
        <taxon>Methanobacteriota</taxon>
        <taxon>Methanomada group</taxon>
        <taxon>Methanobacteria</taxon>
        <taxon>Methanobacteriales</taxon>
        <taxon>Methanobacteriaceae</taxon>
        <taxon>Methanobrevibacter</taxon>
    </lineage>
</organism>
<comment type="caution">
    <text evidence="1">The sequence shown here is derived from an EMBL/GenBank/DDBJ whole genome shotgun (WGS) entry which is preliminary data.</text>
</comment>